<dbReference type="InterPro" id="IPR029030">
    <property type="entry name" value="Caspase-like_dom_sf"/>
</dbReference>
<dbReference type="GO" id="GO:0008234">
    <property type="term" value="F:cysteine-type peptidase activity"/>
    <property type="evidence" value="ECO:0007669"/>
    <property type="project" value="InterPro"/>
</dbReference>
<keyword evidence="1 2" id="KW-0732">Signal</keyword>
<dbReference type="InterPro" id="IPR001769">
    <property type="entry name" value="Gingipain"/>
</dbReference>
<dbReference type="Proteomes" id="UP000483362">
    <property type="component" value="Unassembled WGS sequence"/>
</dbReference>
<dbReference type="RefSeq" id="WP_154328359.1">
    <property type="nucleotide sequence ID" value="NZ_CP045696.1"/>
</dbReference>
<feature type="chain" id="PRO_5027017140" evidence="2">
    <location>
        <begin position="32"/>
        <end position="1165"/>
    </location>
</feature>
<dbReference type="Gene3D" id="2.60.40.4070">
    <property type="match status" value="1"/>
</dbReference>
<dbReference type="AlphaFoldDB" id="A0A6L5XCG5"/>
<dbReference type="SUPFAM" id="SSF52129">
    <property type="entry name" value="Caspase-like"/>
    <property type="match status" value="1"/>
</dbReference>
<feature type="domain" description="Gingipain" evidence="3">
    <location>
        <begin position="406"/>
        <end position="783"/>
    </location>
</feature>
<dbReference type="Gene3D" id="3.40.50.10390">
    <property type="entry name" value="Gingipain r, domain 1"/>
    <property type="match status" value="1"/>
</dbReference>
<evidence type="ECO:0000313" key="4">
    <source>
        <dbReference type="EMBL" id="MSS16898.1"/>
    </source>
</evidence>
<dbReference type="GO" id="GO:0006508">
    <property type="term" value="P:proteolysis"/>
    <property type="evidence" value="ECO:0007669"/>
    <property type="project" value="InterPro"/>
</dbReference>
<keyword evidence="5" id="KW-1185">Reference proteome</keyword>
<dbReference type="NCBIfam" id="NF033707">
    <property type="entry name" value="T9SS_sortase"/>
    <property type="match status" value="1"/>
</dbReference>
<proteinExistence type="predicted"/>
<gene>
    <name evidence="4" type="primary">porU</name>
    <name evidence="4" type="ORF">FYJ29_03830</name>
</gene>
<reference evidence="4 5" key="1">
    <citation type="submission" date="2019-08" db="EMBL/GenBank/DDBJ databases">
        <title>In-depth cultivation of the pig gut microbiome towards novel bacterial diversity and tailored functional studies.</title>
        <authorList>
            <person name="Wylensek D."/>
            <person name="Hitch T.C.A."/>
            <person name="Clavel T."/>
        </authorList>
    </citation>
    <scope>NUCLEOTIDE SEQUENCE [LARGE SCALE GENOMIC DNA]</scope>
    <source>
        <strain evidence="4 5">Oil-RF-744-WCA-WT-10</strain>
    </source>
</reference>
<evidence type="ECO:0000256" key="1">
    <source>
        <dbReference type="ARBA" id="ARBA00022729"/>
    </source>
</evidence>
<protein>
    <submittedName>
        <fullName evidence="4">Type IX secretion system sortase PorU</fullName>
    </submittedName>
</protein>
<evidence type="ECO:0000259" key="3">
    <source>
        <dbReference type="Pfam" id="PF01364"/>
    </source>
</evidence>
<accession>A0A6L5XCG5</accession>
<evidence type="ECO:0000313" key="5">
    <source>
        <dbReference type="Proteomes" id="UP000483362"/>
    </source>
</evidence>
<sequence length="1165" mass="126747">MDQQTRRHSGMSVKTIALVALCAVIATSAGAFPAGTRADTSKLATGRWVKIKVSGNGMYQITASDAKKWGLGDLSKVHVFGFGGGAMSEQLTSDIPDDLPQVPVVRTGSKLLFYGQGNIKWKAQSGAVNYVQEQNPYATAGYYFVTDDSRYSDVAIAKSSASLGSGKVINTVTGREFHEEELVNPGETGRQLLGEDFRYTTTQPFKFTLDGLTDGGTVNVLTNFAAKTYATGNVTTGATVTAQYNGTRATNSLNINTVTDVAHEHYKYGTFVNSFTLSGTTSLTYTLSFSPIYTLYMARLNYITVNYQRNLALSGGTIGWGQYSGDVSDQFQLSGGNAGTHVWDVTVSHQPIEMNTSLSGSTVTFSPAQSGNREYVAFDQDATFPTPSMVGTVKNQNIHGEATPDMIIISPSAYLAQARRVAALHESVDSMRVLVVDQNDVFNEFSSGTPDAMAYRMLAKCFYDRGTDSQGHKLGYLLLFGGGSYDNRQLTSSVQAISYPMLLTWQTELSDNETASFTSDDPFAILADNSGSPFQYNDLSIAIGRMPVRSVSEARLAVDKLVKYVTTPDNGAWKTNVLDVADDEDYGIHMKQAETTIANEKKNGGADMIYNKVYTDAFTALSSGGGRTYPDARTKMYRLLDEGVAWWNYTGHGSPNVLTGEGIITTTDLTTNFYYKHQPIFYAATCEFARFDAIAKSGGEKLFLTTGGGVIAIVCPPRLVYEDNNGRLHSHVANYTFAKDANGLPLRLGDIMRLGKNAYRQATASGGDRNNLPYFLLGDPAMRPAIPTYKIQVESINGQQVSENNMPVFQARQLLTFAGKVTDAKGNDTDFNGPVIATLYDSEQSVETHGYGQNGEKYVYLDRPNKLAVKVDTVRNGRFEFKLTVPSEIMATYDNYSPSLISLYAYDNTKLNSKAYNGGSIEAQGSNSDFYIYGYDDSVVTDTIGPSIDYLGLNSENFNDGDEVNESPLVIASIADESGINLSTSGIGHSITLTLDDNTTLDDVTSYFTPAATSNGDGTAGTISYQLSNLANGNHTLKLKAWDVFNNSAEKTITFFVESGLKPDIYDVYSDANPASVEANFYVKHNRPDATLTVTIDIYDLLGRKIWSSTETGRSNMFTTFPITWNLTDYGGARVPRGIYIYKATVTTNGEQEATKAKKMAVTAQ</sequence>
<evidence type="ECO:0000256" key="2">
    <source>
        <dbReference type="SAM" id="SignalP"/>
    </source>
</evidence>
<dbReference type="InterPro" id="IPR029031">
    <property type="entry name" value="Gingipain_N_sf"/>
</dbReference>
<name>A0A6L5XCG5_9BACT</name>
<dbReference type="CDD" id="cd02258">
    <property type="entry name" value="Peptidase_C25_N"/>
    <property type="match status" value="1"/>
</dbReference>
<dbReference type="EMBL" id="VULT01000004">
    <property type="protein sequence ID" value="MSS16898.1"/>
    <property type="molecule type" value="Genomic_DNA"/>
</dbReference>
<comment type="caution">
    <text evidence="4">The sequence shown here is derived from an EMBL/GenBank/DDBJ whole genome shotgun (WGS) entry which is preliminary data.</text>
</comment>
<organism evidence="4 5">
    <name type="scientific">Sodaliphilus pleomorphus</name>
    <dbReference type="NCBI Taxonomy" id="2606626"/>
    <lineage>
        <taxon>Bacteria</taxon>
        <taxon>Pseudomonadati</taxon>
        <taxon>Bacteroidota</taxon>
        <taxon>Bacteroidia</taxon>
        <taxon>Bacteroidales</taxon>
        <taxon>Muribaculaceae</taxon>
        <taxon>Sodaliphilus</taxon>
    </lineage>
</organism>
<dbReference type="Gene3D" id="3.40.50.1460">
    <property type="match status" value="1"/>
</dbReference>
<feature type="signal peptide" evidence="2">
    <location>
        <begin position="1"/>
        <end position="31"/>
    </location>
</feature>
<dbReference type="Pfam" id="PF01364">
    <property type="entry name" value="Peptidase_C25"/>
    <property type="match status" value="1"/>
</dbReference>